<dbReference type="RefSeq" id="WP_143059137.1">
    <property type="nucleotide sequence ID" value="NZ_FOJG01000001.1"/>
</dbReference>
<accession>A0A1I0R8R5</accession>
<dbReference type="EMBL" id="FOJG01000001">
    <property type="protein sequence ID" value="SEW37175.1"/>
    <property type="molecule type" value="Genomic_DNA"/>
</dbReference>
<reference evidence="3" key="1">
    <citation type="submission" date="2016-10" db="EMBL/GenBank/DDBJ databases">
        <authorList>
            <person name="Varghese N."/>
            <person name="Submissions S."/>
        </authorList>
    </citation>
    <scope>NUCLEOTIDE SEQUENCE [LARGE SCALE GENOMIC DNA]</scope>
    <source>
        <strain evidence="3">DSM 3695</strain>
    </source>
</reference>
<gene>
    <name evidence="2" type="ORF">SAMN04488122_2479</name>
</gene>
<organism evidence="2 3">
    <name type="scientific">Chitinophaga arvensicola</name>
    <dbReference type="NCBI Taxonomy" id="29529"/>
    <lineage>
        <taxon>Bacteria</taxon>
        <taxon>Pseudomonadati</taxon>
        <taxon>Bacteroidota</taxon>
        <taxon>Chitinophagia</taxon>
        <taxon>Chitinophagales</taxon>
        <taxon>Chitinophagaceae</taxon>
        <taxon>Chitinophaga</taxon>
    </lineage>
</organism>
<keyword evidence="1" id="KW-0732">Signal</keyword>
<dbReference type="AlphaFoldDB" id="A0A1I0R8R5"/>
<evidence type="ECO:0000256" key="1">
    <source>
        <dbReference type="SAM" id="SignalP"/>
    </source>
</evidence>
<proteinExistence type="predicted"/>
<dbReference type="OrthoDB" id="687206at2"/>
<dbReference type="STRING" id="29529.SAMN04488122_2479"/>
<name>A0A1I0R8R5_9BACT</name>
<evidence type="ECO:0008006" key="4">
    <source>
        <dbReference type="Google" id="ProtNLM"/>
    </source>
</evidence>
<evidence type="ECO:0000313" key="2">
    <source>
        <dbReference type="EMBL" id="SEW37175.1"/>
    </source>
</evidence>
<sequence length="77" mass="7927">MKKKTLSILGIVSLAIAAFLSTTASQQTADISLSGFLKINTASAECCSTPFNNGRCSALLGRCFADPGSTDCDAFAC</sequence>
<evidence type="ECO:0000313" key="3">
    <source>
        <dbReference type="Proteomes" id="UP000199310"/>
    </source>
</evidence>
<feature type="signal peptide" evidence="1">
    <location>
        <begin position="1"/>
        <end position="29"/>
    </location>
</feature>
<protein>
    <recommendedName>
        <fullName evidence="4">NVEALA protein</fullName>
    </recommendedName>
</protein>
<dbReference type="Proteomes" id="UP000199310">
    <property type="component" value="Unassembled WGS sequence"/>
</dbReference>
<keyword evidence="3" id="KW-1185">Reference proteome</keyword>
<feature type="chain" id="PRO_5011617695" description="NVEALA protein" evidence="1">
    <location>
        <begin position="30"/>
        <end position="77"/>
    </location>
</feature>